<dbReference type="InterPro" id="IPR011701">
    <property type="entry name" value="MFS"/>
</dbReference>
<dbReference type="InterPro" id="IPR036259">
    <property type="entry name" value="MFS_trans_sf"/>
</dbReference>
<feature type="transmembrane region" description="Helical" evidence="1">
    <location>
        <begin position="48"/>
        <end position="67"/>
    </location>
</feature>
<keyword evidence="1" id="KW-0472">Membrane</keyword>
<dbReference type="Gene3D" id="1.20.1250.20">
    <property type="entry name" value="MFS general substrate transporter like domains"/>
    <property type="match status" value="1"/>
</dbReference>
<evidence type="ECO:0000313" key="3">
    <source>
        <dbReference type="Proteomes" id="UP000479526"/>
    </source>
</evidence>
<feature type="transmembrane region" description="Helical" evidence="1">
    <location>
        <begin position="103"/>
        <end position="124"/>
    </location>
</feature>
<name>A0A7C9JBW5_9ACTN</name>
<dbReference type="PANTHER" id="PTHR23542:SF1">
    <property type="entry name" value="MAJOR FACILITATOR SUPERFAMILY (MFS) PROFILE DOMAIN-CONTAINING PROTEIN"/>
    <property type="match status" value="1"/>
</dbReference>
<feature type="transmembrane region" description="Helical" evidence="1">
    <location>
        <begin position="365"/>
        <end position="386"/>
    </location>
</feature>
<dbReference type="EMBL" id="WXEW01000004">
    <property type="protein sequence ID" value="NAS22904.1"/>
    <property type="molecule type" value="Genomic_DNA"/>
</dbReference>
<gene>
    <name evidence="2" type="ORF">GT755_14535</name>
</gene>
<evidence type="ECO:0000313" key="2">
    <source>
        <dbReference type="EMBL" id="NAS22904.1"/>
    </source>
</evidence>
<dbReference type="SUPFAM" id="SSF103473">
    <property type="entry name" value="MFS general substrate transporter"/>
    <property type="match status" value="1"/>
</dbReference>
<keyword evidence="1" id="KW-1133">Transmembrane helix</keyword>
<keyword evidence="3" id="KW-1185">Reference proteome</keyword>
<feature type="transmembrane region" description="Helical" evidence="1">
    <location>
        <begin position="248"/>
        <end position="272"/>
    </location>
</feature>
<accession>A0A7C9JBW5</accession>
<protein>
    <submittedName>
        <fullName evidence="2">MFS transporter</fullName>
    </submittedName>
</protein>
<dbReference type="Pfam" id="PF07690">
    <property type="entry name" value="MFS_1"/>
    <property type="match status" value="1"/>
</dbReference>
<comment type="caution">
    <text evidence="2">The sequence shown here is derived from an EMBL/GenBank/DDBJ whole genome shotgun (WGS) entry which is preliminary data.</text>
</comment>
<keyword evidence="1" id="KW-0812">Transmembrane</keyword>
<feature type="transmembrane region" description="Helical" evidence="1">
    <location>
        <begin position="337"/>
        <end position="359"/>
    </location>
</feature>
<feature type="transmembrane region" description="Helical" evidence="1">
    <location>
        <begin position="79"/>
        <end position="97"/>
    </location>
</feature>
<feature type="transmembrane region" description="Helical" evidence="1">
    <location>
        <begin position="215"/>
        <end position="242"/>
    </location>
</feature>
<organism evidence="2 3">
    <name type="scientific">Herbidospora solisilvae</name>
    <dbReference type="NCBI Taxonomy" id="2696284"/>
    <lineage>
        <taxon>Bacteria</taxon>
        <taxon>Bacillati</taxon>
        <taxon>Actinomycetota</taxon>
        <taxon>Actinomycetes</taxon>
        <taxon>Streptosporangiales</taxon>
        <taxon>Streptosporangiaceae</taxon>
        <taxon>Herbidospora</taxon>
    </lineage>
</organism>
<feature type="transmembrane region" description="Helical" evidence="1">
    <location>
        <begin position="279"/>
        <end position="300"/>
    </location>
</feature>
<sequence>MKTAIEPYRRLFRLPGVPSLVALGLVTRIPATATGLTIWLHAADTLEVSALQAGVVSAASTVGIAVGSPLLGRVVDRRGVRPVVAVTTLAQVVFWLAAPSLPYEALVAAAFVGGLLMLPVFGLIRQCVAAMVPKEQHRTGFALDSMCVELSYMIGPAVGAAAVSLLSSTVAMRAVGVGFALAGLGLYLLDPPSRSAEELAEGPQRKVPTRHWMNVRVLTIFGVTAALTFVLTATDLAIVATLQRSGDTAWIGLVIGLWCFASLVGGFVYGVLPRGFSPLVMIGGLCALTIPVGFVGGGWWWLIPALIPGGLLCAPSLSTTVDYVNKSVPAAARGESMGMHGTFLTIGVSLAGPVAGLIIDAWGPNWAFTGAGLIGLVLVLVAVPFWRMPVKAAEPVKVPA</sequence>
<dbReference type="GO" id="GO:0022857">
    <property type="term" value="F:transmembrane transporter activity"/>
    <property type="evidence" value="ECO:0007669"/>
    <property type="project" value="InterPro"/>
</dbReference>
<evidence type="ECO:0000256" key="1">
    <source>
        <dbReference type="SAM" id="Phobius"/>
    </source>
</evidence>
<dbReference type="AlphaFoldDB" id="A0A7C9JBW5"/>
<feature type="transmembrane region" description="Helical" evidence="1">
    <location>
        <begin position="20"/>
        <end position="42"/>
    </location>
</feature>
<dbReference type="RefSeq" id="WP_161480245.1">
    <property type="nucleotide sequence ID" value="NZ_WXEW01000004.1"/>
</dbReference>
<proteinExistence type="predicted"/>
<dbReference type="PANTHER" id="PTHR23542">
    <property type="match status" value="1"/>
</dbReference>
<dbReference type="Proteomes" id="UP000479526">
    <property type="component" value="Unassembled WGS sequence"/>
</dbReference>
<reference evidence="2 3" key="1">
    <citation type="submission" date="2020-01" db="EMBL/GenBank/DDBJ databases">
        <title>Herbidospora sp. NEAU-GS84 nov., a novel actinomycete isolated from soil.</title>
        <authorList>
            <person name="Han L."/>
        </authorList>
    </citation>
    <scope>NUCLEOTIDE SEQUENCE [LARGE SCALE GENOMIC DNA]</scope>
    <source>
        <strain evidence="2 3">NEAU-GS84</strain>
    </source>
</reference>